<dbReference type="SUPFAM" id="SSF161098">
    <property type="entry name" value="MetI-like"/>
    <property type="match status" value="1"/>
</dbReference>
<organism evidence="9 10">
    <name type="scientific">Peribacillus butanolivorans</name>
    <dbReference type="NCBI Taxonomy" id="421767"/>
    <lineage>
        <taxon>Bacteria</taxon>
        <taxon>Bacillati</taxon>
        <taxon>Bacillota</taxon>
        <taxon>Bacilli</taxon>
        <taxon>Bacillales</taxon>
        <taxon>Bacillaceae</taxon>
        <taxon>Peribacillus</taxon>
    </lineage>
</organism>
<feature type="domain" description="ABC transmembrane type-1" evidence="8">
    <location>
        <begin position="97"/>
        <end position="285"/>
    </location>
</feature>
<dbReference type="Proteomes" id="UP000260457">
    <property type="component" value="Chromosome"/>
</dbReference>
<sequence length="301" mass="33012">MEAKTIIQKTDQLYSKNLMKKERQSLLLRRYFSNRLVVTGSVIILILSLISIFAPLITIYTPYDMIVTARLSPPSAEHFFGTDNFGRDLFSRVVYGTRVSMTVGLTVAAITLVIGAVIGLYSAYYRTLDHILMRICDGLMAFPAILLAIALMAALGPNIINVILSLSIVNTPTVARVVRSAAIVVKEQTFIEALRSQGASSWRIIWLHIAPNTMSPLIVQITYVFGVSVIIEASLSFLGAGIPAPAPSLGNILFDGKIVIFNAWWMTVFPGAFIILSVLGLNLFGDGLRDLLDPHTNKVKK</sequence>
<evidence type="ECO:0000256" key="7">
    <source>
        <dbReference type="RuleBase" id="RU363032"/>
    </source>
</evidence>
<dbReference type="PROSITE" id="PS50928">
    <property type="entry name" value="ABC_TM1"/>
    <property type="match status" value="1"/>
</dbReference>
<comment type="subcellular location">
    <subcellularLocation>
        <location evidence="1 7">Cell membrane</location>
        <topology evidence="1 7">Multi-pass membrane protein</topology>
    </subcellularLocation>
</comment>
<dbReference type="PANTHER" id="PTHR43386:SF6">
    <property type="entry name" value="ABC TRANSPORTER PERMEASE PROTEIN"/>
    <property type="match status" value="1"/>
</dbReference>
<feature type="transmembrane region" description="Helical" evidence="7">
    <location>
        <begin position="99"/>
        <end position="124"/>
    </location>
</feature>
<dbReference type="PANTHER" id="PTHR43386">
    <property type="entry name" value="OLIGOPEPTIDE TRANSPORT SYSTEM PERMEASE PROTEIN APPC"/>
    <property type="match status" value="1"/>
</dbReference>
<feature type="transmembrane region" description="Helical" evidence="7">
    <location>
        <begin position="263"/>
        <end position="284"/>
    </location>
</feature>
<evidence type="ECO:0000256" key="1">
    <source>
        <dbReference type="ARBA" id="ARBA00004651"/>
    </source>
</evidence>
<name>A0ABN5NAH7_9BACI</name>
<evidence type="ECO:0000259" key="8">
    <source>
        <dbReference type="PROSITE" id="PS50928"/>
    </source>
</evidence>
<evidence type="ECO:0000256" key="5">
    <source>
        <dbReference type="ARBA" id="ARBA00022989"/>
    </source>
</evidence>
<keyword evidence="5 7" id="KW-1133">Transmembrane helix</keyword>
<dbReference type="Pfam" id="PF00528">
    <property type="entry name" value="BPD_transp_1"/>
    <property type="match status" value="1"/>
</dbReference>
<keyword evidence="3" id="KW-1003">Cell membrane</keyword>
<feature type="transmembrane region" description="Helical" evidence="7">
    <location>
        <begin position="221"/>
        <end position="243"/>
    </location>
</feature>
<keyword evidence="4 7" id="KW-0812">Transmembrane</keyword>
<dbReference type="Gene3D" id="1.10.3720.10">
    <property type="entry name" value="MetI-like"/>
    <property type="match status" value="1"/>
</dbReference>
<keyword evidence="2 7" id="KW-0813">Transport</keyword>
<dbReference type="InterPro" id="IPR025966">
    <property type="entry name" value="OppC_N"/>
</dbReference>
<protein>
    <submittedName>
        <fullName evidence="9">ABC transporter permease</fullName>
    </submittedName>
</protein>
<dbReference type="InterPro" id="IPR050366">
    <property type="entry name" value="BP-dependent_transpt_permease"/>
</dbReference>
<gene>
    <name evidence="9" type="ORF">DTO10_25815</name>
</gene>
<evidence type="ECO:0000256" key="3">
    <source>
        <dbReference type="ARBA" id="ARBA00022475"/>
    </source>
</evidence>
<proteinExistence type="inferred from homology"/>
<evidence type="ECO:0000256" key="2">
    <source>
        <dbReference type="ARBA" id="ARBA00022448"/>
    </source>
</evidence>
<evidence type="ECO:0000256" key="6">
    <source>
        <dbReference type="ARBA" id="ARBA00023136"/>
    </source>
</evidence>
<accession>A0ABN5NAH7</accession>
<dbReference type="CDD" id="cd06261">
    <property type="entry name" value="TM_PBP2"/>
    <property type="match status" value="1"/>
</dbReference>
<keyword evidence="10" id="KW-1185">Reference proteome</keyword>
<feature type="transmembrane region" description="Helical" evidence="7">
    <location>
        <begin position="36"/>
        <end position="60"/>
    </location>
</feature>
<dbReference type="RefSeq" id="WP_116822151.1">
    <property type="nucleotide sequence ID" value="NZ_CP030926.1"/>
</dbReference>
<comment type="similarity">
    <text evidence="7">Belongs to the binding-protein-dependent transport system permease family.</text>
</comment>
<reference evidence="9 10" key="1">
    <citation type="submission" date="2018-07" db="EMBL/GenBank/DDBJ databases">
        <title>The molecular basis for the intramolecular migration of carboxyl group in the catabolism of para-hydroxybenzoate via gentisate.</title>
        <authorList>
            <person name="Zhao H."/>
            <person name="Xu Y."/>
            <person name="Lin S."/>
            <person name="Spain J.C."/>
            <person name="Zhou N.-Y."/>
        </authorList>
    </citation>
    <scope>NUCLEOTIDE SEQUENCE [LARGE SCALE GENOMIC DNA]</scope>
    <source>
        <strain evidence="9 10">PHB-7a</strain>
    </source>
</reference>
<feature type="transmembrane region" description="Helical" evidence="7">
    <location>
        <begin position="131"/>
        <end position="153"/>
    </location>
</feature>
<evidence type="ECO:0000313" key="10">
    <source>
        <dbReference type="Proteomes" id="UP000260457"/>
    </source>
</evidence>
<evidence type="ECO:0000256" key="4">
    <source>
        <dbReference type="ARBA" id="ARBA00022692"/>
    </source>
</evidence>
<dbReference type="EMBL" id="CP030926">
    <property type="protein sequence ID" value="AXN41447.1"/>
    <property type="molecule type" value="Genomic_DNA"/>
</dbReference>
<keyword evidence="6 7" id="KW-0472">Membrane</keyword>
<dbReference type="Pfam" id="PF12911">
    <property type="entry name" value="OppC_N"/>
    <property type="match status" value="1"/>
</dbReference>
<evidence type="ECO:0000313" key="9">
    <source>
        <dbReference type="EMBL" id="AXN41447.1"/>
    </source>
</evidence>
<dbReference type="InterPro" id="IPR000515">
    <property type="entry name" value="MetI-like"/>
</dbReference>
<dbReference type="InterPro" id="IPR035906">
    <property type="entry name" value="MetI-like_sf"/>
</dbReference>